<dbReference type="InterPro" id="IPR013656">
    <property type="entry name" value="PAS_4"/>
</dbReference>
<dbReference type="SUPFAM" id="SSF55874">
    <property type="entry name" value="ATPase domain of HSP90 chaperone/DNA topoisomerase II/histidine kinase"/>
    <property type="match status" value="1"/>
</dbReference>
<feature type="domain" description="Histidine kinase" evidence="11">
    <location>
        <begin position="534"/>
        <end position="763"/>
    </location>
</feature>
<keyword evidence="4" id="KW-0597">Phosphoprotein</keyword>
<evidence type="ECO:0000259" key="13">
    <source>
        <dbReference type="PROSITE" id="PS50113"/>
    </source>
</evidence>
<dbReference type="PROSITE" id="PS50109">
    <property type="entry name" value="HIS_KIN"/>
    <property type="match status" value="1"/>
</dbReference>
<gene>
    <name evidence="15" type="ORF">DPQ33_12270</name>
</gene>
<keyword evidence="8" id="KW-0067">ATP-binding</keyword>
<dbReference type="InterPro" id="IPR000014">
    <property type="entry name" value="PAS"/>
</dbReference>
<dbReference type="Pfam" id="PF13426">
    <property type="entry name" value="PAS_9"/>
    <property type="match status" value="1"/>
</dbReference>
<dbReference type="NCBIfam" id="TIGR00229">
    <property type="entry name" value="sensory_box"/>
    <property type="match status" value="1"/>
</dbReference>
<dbReference type="SMART" id="SM00387">
    <property type="entry name" value="HATPase_c"/>
    <property type="match status" value="1"/>
</dbReference>
<keyword evidence="10" id="KW-1133">Transmembrane helix</keyword>
<evidence type="ECO:0000256" key="9">
    <source>
        <dbReference type="ARBA" id="ARBA00023012"/>
    </source>
</evidence>
<keyword evidence="5" id="KW-0808">Transferase</keyword>
<dbReference type="EC" id="2.7.13.3" evidence="3"/>
<dbReference type="PRINTS" id="PR00344">
    <property type="entry name" value="BCTRLSENSOR"/>
</dbReference>
<dbReference type="InterPro" id="IPR003660">
    <property type="entry name" value="HAMP_dom"/>
</dbReference>
<accession>A0A7M3ME67</accession>
<evidence type="ECO:0000256" key="7">
    <source>
        <dbReference type="ARBA" id="ARBA00022777"/>
    </source>
</evidence>
<comment type="catalytic activity">
    <reaction evidence="1">
        <text>ATP + protein L-histidine = ADP + protein N-phospho-L-histidine.</text>
        <dbReference type="EC" id="2.7.13.3"/>
    </reaction>
</comment>
<name>A0A7M3ME67_9BACT</name>
<dbReference type="CDD" id="cd00082">
    <property type="entry name" value="HisKA"/>
    <property type="match status" value="1"/>
</dbReference>
<dbReference type="OrthoDB" id="9805967at2"/>
<dbReference type="PROSITE" id="PS50113">
    <property type="entry name" value="PAC"/>
    <property type="match status" value="1"/>
</dbReference>
<dbReference type="SUPFAM" id="SSF47384">
    <property type="entry name" value="Homodimeric domain of signal transducing histidine kinase"/>
    <property type="match status" value="1"/>
</dbReference>
<feature type="domain" description="PAS" evidence="12">
    <location>
        <begin position="399"/>
        <end position="470"/>
    </location>
</feature>
<dbReference type="SMART" id="SM00091">
    <property type="entry name" value="PAS"/>
    <property type="match status" value="2"/>
</dbReference>
<keyword evidence="10" id="KW-0812">Transmembrane</keyword>
<evidence type="ECO:0000256" key="6">
    <source>
        <dbReference type="ARBA" id="ARBA00022741"/>
    </source>
</evidence>
<feature type="transmembrane region" description="Helical" evidence="10">
    <location>
        <begin position="200"/>
        <end position="222"/>
    </location>
</feature>
<keyword evidence="9" id="KW-0902">Two-component regulatory system</keyword>
<keyword evidence="10" id="KW-0472">Membrane</keyword>
<reference evidence="15 16" key="1">
    <citation type="submission" date="2018-06" db="EMBL/GenBank/DDBJ databases">
        <title>Complete genome of Desulfovibrio indonesiensis P37SLT.</title>
        <authorList>
            <person name="Crispim J.S."/>
            <person name="Vidigal P.M.P."/>
            <person name="Silva L.C.F."/>
            <person name="Laguardia C.N."/>
            <person name="Araujo L.C."/>
            <person name="Dias R.S."/>
            <person name="Sousa M.P."/>
            <person name="Paula S.O."/>
            <person name="Silva C."/>
        </authorList>
    </citation>
    <scope>NUCLEOTIDE SEQUENCE [LARGE SCALE GENOMIC DNA]</scope>
    <source>
        <strain evidence="15 16">P37SLT</strain>
    </source>
</reference>
<dbReference type="InterPro" id="IPR003594">
    <property type="entry name" value="HATPase_dom"/>
</dbReference>
<feature type="transmembrane region" description="Helical" evidence="10">
    <location>
        <begin position="12"/>
        <end position="30"/>
    </location>
</feature>
<evidence type="ECO:0000313" key="15">
    <source>
        <dbReference type="EMBL" id="TVM16457.1"/>
    </source>
</evidence>
<dbReference type="SUPFAM" id="SSF55785">
    <property type="entry name" value="PYP-like sensor domain (PAS domain)"/>
    <property type="match status" value="2"/>
</dbReference>
<dbReference type="PANTHER" id="PTHR43065:SF46">
    <property type="entry name" value="C4-DICARBOXYLATE TRANSPORT SENSOR PROTEIN DCTB"/>
    <property type="match status" value="1"/>
</dbReference>
<feature type="domain" description="HAMP" evidence="14">
    <location>
        <begin position="220"/>
        <end position="272"/>
    </location>
</feature>
<dbReference type="InterPro" id="IPR003661">
    <property type="entry name" value="HisK_dim/P_dom"/>
</dbReference>
<dbReference type="SMART" id="SM00388">
    <property type="entry name" value="HisKA"/>
    <property type="match status" value="1"/>
</dbReference>
<dbReference type="CDD" id="cd00130">
    <property type="entry name" value="PAS"/>
    <property type="match status" value="1"/>
</dbReference>
<dbReference type="InterPro" id="IPR036890">
    <property type="entry name" value="HATPase_C_sf"/>
</dbReference>
<dbReference type="Gene3D" id="3.30.565.10">
    <property type="entry name" value="Histidine kinase-like ATPase, C-terminal domain"/>
    <property type="match status" value="1"/>
</dbReference>
<dbReference type="Pfam" id="PF02518">
    <property type="entry name" value="HATPase_c"/>
    <property type="match status" value="1"/>
</dbReference>
<dbReference type="Gene3D" id="3.30.450.290">
    <property type="match status" value="1"/>
</dbReference>
<dbReference type="PROSITE" id="PS50112">
    <property type="entry name" value="PAS"/>
    <property type="match status" value="1"/>
</dbReference>
<protein>
    <recommendedName>
        <fullName evidence="3">histidine kinase</fullName>
        <ecNumber evidence="3">2.7.13.3</ecNumber>
    </recommendedName>
</protein>
<dbReference type="AlphaFoldDB" id="A0A7M3ME67"/>
<dbReference type="Gene3D" id="6.10.340.10">
    <property type="match status" value="1"/>
</dbReference>
<evidence type="ECO:0000259" key="12">
    <source>
        <dbReference type="PROSITE" id="PS50112"/>
    </source>
</evidence>
<keyword evidence="6" id="KW-0547">Nucleotide-binding</keyword>
<evidence type="ECO:0000256" key="3">
    <source>
        <dbReference type="ARBA" id="ARBA00012438"/>
    </source>
</evidence>
<dbReference type="InterPro" id="IPR036097">
    <property type="entry name" value="HisK_dim/P_sf"/>
</dbReference>
<dbReference type="PROSITE" id="PS50885">
    <property type="entry name" value="HAMP"/>
    <property type="match status" value="1"/>
</dbReference>
<organism evidence="15 16">
    <name type="scientific">Oceanidesulfovibrio indonesiensis</name>
    <dbReference type="NCBI Taxonomy" id="54767"/>
    <lineage>
        <taxon>Bacteria</taxon>
        <taxon>Pseudomonadati</taxon>
        <taxon>Thermodesulfobacteriota</taxon>
        <taxon>Desulfovibrionia</taxon>
        <taxon>Desulfovibrionales</taxon>
        <taxon>Desulfovibrionaceae</taxon>
        <taxon>Oceanidesulfovibrio</taxon>
    </lineage>
</organism>
<dbReference type="EMBL" id="QMIE01000011">
    <property type="protein sequence ID" value="TVM16457.1"/>
    <property type="molecule type" value="Genomic_DNA"/>
</dbReference>
<sequence>MQAIRRRLIWKIVIPIAAVVFVTIFVWSVYHIEYQARFTHSQFIDSAEKIGDTILLGLDHAMLLNARESTQAIVENTAQLDQLQAVRVIDKKGRVMFDSGNRTGSVEPQSSSLCQSCHAASPTPMERQVYKEPNVKASGDNRIDGALFNLVLPIPNEPSCSVGTSCHFHDPDEKILGVLDLAFIMDPNAHGEQEFKAHTAYLALILFLLICAGLMVLTYFLINRPINAIARAAAVFSRGETPPTEPNVSDDEMGQLAGAVHDMGRELIAKNDQLARQMDHYQDLFEGVPCFITVQNRNFELLRYNRAFGERFSAQPGEYCYKAYKNRSEPCPDCPVVKTFETGLPQTTEESGCYKDGSKAHWIVRTAPVYGPDGEVAAAMEMCLDITERKELEYELKRSEMKYCDIFNNIPSSVFVLDDEDLSILDCNRGAAITYGYDKNEFTEMSFLDLFVDSELDGFAESIADVLRAGGMDQARHRRKSGAKFYVSVNVSPSSFFDKNVFLVTVTDITNRLEAEQQLIQASKMATLGEMATGVAHEINQPLSVIQTSVDLVNRRLVRGEVPEKALLDRLVHVIDAQIERADKIIGHMREFGRKADPDLETVDLNEVIVRSFEFFSQQLVIRDIEVVWELADKLPPVRCEPNRMEQVYINFLINARDAIEERHALASKRGEEENLPPKRITVKTLANQEFVTTRISDTGVGVPAEIAPKIFEPFFTTKQVGKGTGLGLSISYGIVKEYGGDVYVNNNETGGASFHIRLPVARTARSGPVDKES</sequence>
<dbReference type="Pfam" id="PF00672">
    <property type="entry name" value="HAMP"/>
    <property type="match status" value="1"/>
</dbReference>
<evidence type="ECO:0000256" key="8">
    <source>
        <dbReference type="ARBA" id="ARBA00022840"/>
    </source>
</evidence>
<dbReference type="Pfam" id="PF00512">
    <property type="entry name" value="HisKA"/>
    <property type="match status" value="1"/>
</dbReference>
<keyword evidence="16" id="KW-1185">Reference proteome</keyword>
<dbReference type="InterPro" id="IPR004358">
    <property type="entry name" value="Sig_transdc_His_kin-like_C"/>
</dbReference>
<dbReference type="InterPro" id="IPR005467">
    <property type="entry name" value="His_kinase_dom"/>
</dbReference>
<comment type="subcellular location">
    <subcellularLocation>
        <location evidence="2">Membrane</location>
    </subcellularLocation>
</comment>
<dbReference type="Gene3D" id="1.10.287.130">
    <property type="match status" value="1"/>
</dbReference>
<dbReference type="InterPro" id="IPR000700">
    <property type="entry name" value="PAS-assoc_C"/>
</dbReference>
<proteinExistence type="predicted"/>
<dbReference type="GO" id="GO:0000155">
    <property type="term" value="F:phosphorelay sensor kinase activity"/>
    <property type="evidence" value="ECO:0007669"/>
    <property type="project" value="InterPro"/>
</dbReference>
<evidence type="ECO:0000256" key="4">
    <source>
        <dbReference type="ARBA" id="ARBA00022553"/>
    </source>
</evidence>
<evidence type="ECO:0000256" key="1">
    <source>
        <dbReference type="ARBA" id="ARBA00000085"/>
    </source>
</evidence>
<dbReference type="PANTHER" id="PTHR43065">
    <property type="entry name" value="SENSOR HISTIDINE KINASE"/>
    <property type="match status" value="1"/>
</dbReference>
<dbReference type="GO" id="GO:0005524">
    <property type="term" value="F:ATP binding"/>
    <property type="evidence" value="ECO:0007669"/>
    <property type="project" value="UniProtKB-KW"/>
</dbReference>
<dbReference type="InterPro" id="IPR035965">
    <property type="entry name" value="PAS-like_dom_sf"/>
</dbReference>
<evidence type="ECO:0000256" key="10">
    <source>
        <dbReference type="SAM" id="Phobius"/>
    </source>
</evidence>
<dbReference type="Proteomes" id="UP000448292">
    <property type="component" value="Unassembled WGS sequence"/>
</dbReference>
<dbReference type="CDD" id="cd06225">
    <property type="entry name" value="HAMP"/>
    <property type="match status" value="1"/>
</dbReference>
<dbReference type="SMART" id="SM00304">
    <property type="entry name" value="HAMP"/>
    <property type="match status" value="1"/>
</dbReference>
<comment type="caution">
    <text evidence="15">The sequence shown here is derived from an EMBL/GenBank/DDBJ whole genome shotgun (WGS) entry which is preliminary data.</text>
</comment>
<evidence type="ECO:0000259" key="14">
    <source>
        <dbReference type="PROSITE" id="PS50885"/>
    </source>
</evidence>
<keyword evidence="7 15" id="KW-0418">Kinase</keyword>
<dbReference type="Pfam" id="PF08448">
    <property type="entry name" value="PAS_4"/>
    <property type="match status" value="1"/>
</dbReference>
<feature type="domain" description="PAC" evidence="13">
    <location>
        <begin position="338"/>
        <end position="398"/>
    </location>
</feature>
<evidence type="ECO:0000259" key="11">
    <source>
        <dbReference type="PROSITE" id="PS50109"/>
    </source>
</evidence>
<evidence type="ECO:0000256" key="5">
    <source>
        <dbReference type="ARBA" id="ARBA00022679"/>
    </source>
</evidence>
<dbReference type="GO" id="GO:0016020">
    <property type="term" value="C:membrane"/>
    <property type="evidence" value="ECO:0007669"/>
    <property type="project" value="UniProtKB-SubCell"/>
</dbReference>
<dbReference type="Gene3D" id="3.30.450.20">
    <property type="entry name" value="PAS domain"/>
    <property type="match status" value="2"/>
</dbReference>
<evidence type="ECO:0000313" key="16">
    <source>
        <dbReference type="Proteomes" id="UP000448292"/>
    </source>
</evidence>
<evidence type="ECO:0000256" key="2">
    <source>
        <dbReference type="ARBA" id="ARBA00004370"/>
    </source>
</evidence>